<proteinExistence type="predicted"/>
<accession>A0A8C3NMN6</accession>
<dbReference type="Proteomes" id="UP000694396">
    <property type="component" value="Unplaced"/>
</dbReference>
<evidence type="ECO:0000313" key="1">
    <source>
        <dbReference type="Ensembl" id="ENSCRFP00000000087.1"/>
    </source>
</evidence>
<sequence length="95" mass="10506">EKMLVWASPLLPWTEDAVAGEARLLRGQEAPLRDGPDGDHIRVHVDAPVLPDERQPAGIRADVHPVLLLLRHHLWSGRGEMCCRGQGMDPIPPRG</sequence>
<reference evidence="1" key="1">
    <citation type="submission" date="2025-08" db="UniProtKB">
        <authorList>
            <consortium name="Ensembl"/>
        </authorList>
    </citation>
    <scope>IDENTIFICATION</scope>
</reference>
<dbReference type="Ensembl" id="ENSCRFT00000000091.1">
    <property type="protein sequence ID" value="ENSCRFP00000000087.1"/>
    <property type="gene ID" value="ENSCRFG00000000084.1"/>
</dbReference>
<keyword evidence="2" id="KW-1185">Reference proteome</keyword>
<organism evidence="1 2">
    <name type="scientific">Cyanoderma ruficeps</name>
    <name type="common">rufous-capped babbler</name>
    <dbReference type="NCBI Taxonomy" id="181631"/>
    <lineage>
        <taxon>Eukaryota</taxon>
        <taxon>Metazoa</taxon>
        <taxon>Chordata</taxon>
        <taxon>Craniata</taxon>
        <taxon>Vertebrata</taxon>
        <taxon>Euteleostomi</taxon>
        <taxon>Archelosauria</taxon>
        <taxon>Archosauria</taxon>
        <taxon>Dinosauria</taxon>
        <taxon>Saurischia</taxon>
        <taxon>Theropoda</taxon>
        <taxon>Coelurosauria</taxon>
        <taxon>Aves</taxon>
        <taxon>Neognathae</taxon>
        <taxon>Neoaves</taxon>
        <taxon>Telluraves</taxon>
        <taxon>Australaves</taxon>
        <taxon>Passeriformes</taxon>
        <taxon>Sylvioidea</taxon>
        <taxon>Timaliidae</taxon>
        <taxon>Cyanoderma</taxon>
    </lineage>
</organism>
<name>A0A8C3NMN6_9PASS</name>
<protein>
    <submittedName>
        <fullName evidence="1">Uncharacterized protein</fullName>
    </submittedName>
</protein>
<dbReference type="AlphaFoldDB" id="A0A8C3NMN6"/>
<evidence type="ECO:0000313" key="2">
    <source>
        <dbReference type="Proteomes" id="UP000694396"/>
    </source>
</evidence>
<reference evidence="1" key="2">
    <citation type="submission" date="2025-09" db="UniProtKB">
        <authorList>
            <consortium name="Ensembl"/>
        </authorList>
    </citation>
    <scope>IDENTIFICATION</scope>
</reference>